<reference evidence="2 3" key="1">
    <citation type="submission" date="2014-04" db="EMBL/GenBank/DDBJ databases">
        <authorList>
            <consortium name="DOE Joint Genome Institute"/>
            <person name="Kuo A."/>
            <person name="Kohler A."/>
            <person name="Nagy L.G."/>
            <person name="Floudas D."/>
            <person name="Copeland A."/>
            <person name="Barry K.W."/>
            <person name="Cichocki N."/>
            <person name="Veneault-Fourrey C."/>
            <person name="LaButti K."/>
            <person name="Lindquist E.A."/>
            <person name="Lipzen A."/>
            <person name="Lundell T."/>
            <person name="Morin E."/>
            <person name="Murat C."/>
            <person name="Sun H."/>
            <person name="Tunlid A."/>
            <person name="Henrissat B."/>
            <person name="Grigoriev I.V."/>
            <person name="Hibbett D.S."/>
            <person name="Martin F."/>
            <person name="Nordberg H.P."/>
            <person name="Cantor M.N."/>
            <person name="Hua S.X."/>
        </authorList>
    </citation>
    <scope>NUCLEOTIDE SEQUENCE [LARGE SCALE GENOMIC DNA]</scope>
    <source>
        <strain evidence="2 3">LaAM-08-1</strain>
    </source>
</reference>
<feature type="compositionally biased region" description="Low complexity" evidence="1">
    <location>
        <begin position="1"/>
        <end position="13"/>
    </location>
</feature>
<sequence>MITTMGTTSRPTTSQPFSKPSPTHLPPSLPNLLPPNHPLPTPKTQSARKRRQNRGSPDTWIRTGYQQIAGFGAAGTMANGLMSFSLPVDFSSFRHRQKGPRARQDACKLLGAWDSLRKRFEVSGLEENKEGVYAMRIIIEGVLGSRR</sequence>
<dbReference type="EMBL" id="KN838582">
    <property type="protein sequence ID" value="KIK03227.1"/>
    <property type="molecule type" value="Genomic_DNA"/>
</dbReference>
<evidence type="ECO:0000256" key="1">
    <source>
        <dbReference type="SAM" id="MobiDB-lite"/>
    </source>
</evidence>
<evidence type="ECO:0000313" key="2">
    <source>
        <dbReference type="EMBL" id="KIK03227.1"/>
    </source>
</evidence>
<evidence type="ECO:0000313" key="3">
    <source>
        <dbReference type="Proteomes" id="UP000054477"/>
    </source>
</evidence>
<feature type="region of interest" description="Disordered" evidence="1">
    <location>
        <begin position="1"/>
        <end position="60"/>
    </location>
</feature>
<dbReference type="Proteomes" id="UP000054477">
    <property type="component" value="Unassembled WGS sequence"/>
</dbReference>
<organism evidence="2 3">
    <name type="scientific">Laccaria amethystina LaAM-08-1</name>
    <dbReference type="NCBI Taxonomy" id="1095629"/>
    <lineage>
        <taxon>Eukaryota</taxon>
        <taxon>Fungi</taxon>
        <taxon>Dikarya</taxon>
        <taxon>Basidiomycota</taxon>
        <taxon>Agaricomycotina</taxon>
        <taxon>Agaricomycetes</taxon>
        <taxon>Agaricomycetidae</taxon>
        <taxon>Agaricales</taxon>
        <taxon>Agaricineae</taxon>
        <taxon>Hydnangiaceae</taxon>
        <taxon>Laccaria</taxon>
    </lineage>
</organism>
<proteinExistence type="predicted"/>
<dbReference type="HOGENOM" id="CLU_1768402_0_0_1"/>
<keyword evidence="3" id="KW-1185">Reference proteome</keyword>
<reference evidence="3" key="2">
    <citation type="submission" date="2015-01" db="EMBL/GenBank/DDBJ databases">
        <title>Evolutionary Origins and Diversification of the Mycorrhizal Mutualists.</title>
        <authorList>
            <consortium name="DOE Joint Genome Institute"/>
            <consortium name="Mycorrhizal Genomics Consortium"/>
            <person name="Kohler A."/>
            <person name="Kuo A."/>
            <person name="Nagy L.G."/>
            <person name="Floudas D."/>
            <person name="Copeland A."/>
            <person name="Barry K.W."/>
            <person name="Cichocki N."/>
            <person name="Veneault-Fourrey C."/>
            <person name="LaButti K."/>
            <person name="Lindquist E.A."/>
            <person name="Lipzen A."/>
            <person name="Lundell T."/>
            <person name="Morin E."/>
            <person name="Murat C."/>
            <person name="Riley R."/>
            <person name="Ohm R."/>
            <person name="Sun H."/>
            <person name="Tunlid A."/>
            <person name="Henrissat B."/>
            <person name="Grigoriev I.V."/>
            <person name="Hibbett D.S."/>
            <person name="Martin F."/>
        </authorList>
    </citation>
    <scope>NUCLEOTIDE SEQUENCE [LARGE SCALE GENOMIC DNA]</scope>
    <source>
        <strain evidence="3">LaAM-08-1</strain>
    </source>
</reference>
<dbReference type="AlphaFoldDB" id="A0A0C9XZR0"/>
<feature type="compositionally biased region" description="Pro residues" evidence="1">
    <location>
        <begin position="23"/>
        <end position="41"/>
    </location>
</feature>
<gene>
    <name evidence="2" type="ORF">K443DRAFT_484080</name>
</gene>
<accession>A0A0C9XZR0</accession>
<name>A0A0C9XZR0_9AGAR</name>
<protein>
    <submittedName>
        <fullName evidence="2">Uncharacterized protein</fullName>
    </submittedName>
</protein>